<gene>
    <name evidence="4" type="ORF">EV684_1215</name>
</gene>
<dbReference type="InterPro" id="IPR001107">
    <property type="entry name" value="Band_7"/>
</dbReference>
<dbReference type="GO" id="GO:0008233">
    <property type="term" value="F:peptidase activity"/>
    <property type="evidence" value="ECO:0007669"/>
    <property type="project" value="UniProtKB-KW"/>
</dbReference>
<dbReference type="AlphaFoldDB" id="A0A4R2LZ00"/>
<dbReference type="OrthoDB" id="9813479at2"/>
<protein>
    <submittedName>
        <fullName evidence="4">Regulator of protease activity HflC (Stomatin/prohibitin superfamily)</fullName>
    </submittedName>
</protein>
<dbReference type="Proteomes" id="UP000295106">
    <property type="component" value="Unassembled WGS sequence"/>
</dbReference>
<evidence type="ECO:0000313" key="4">
    <source>
        <dbReference type="EMBL" id="TCO97644.1"/>
    </source>
</evidence>
<keyword evidence="2" id="KW-0472">Membrane</keyword>
<feature type="domain" description="Band 7" evidence="3">
    <location>
        <begin position="66"/>
        <end position="240"/>
    </location>
</feature>
<name>A0A4R2LZ00_RUBGE</name>
<keyword evidence="2" id="KW-1133">Transmembrane helix</keyword>
<evidence type="ECO:0000259" key="3">
    <source>
        <dbReference type="SMART" id="SM00244"/>
    </source>
</evidence>
<comment type="caution">
    <text evidence="4">The sequence shown here is derived from an EMBL/GenBank/DDBJ whole genome shotgun (WGS) entry which is preliminary data.</text>
</comment>
<dbReference type="PANTHER" id="PTHR43446:SF1">
    <property type="entry name" value="BAND 7 DOMAIN-CONTAINING PROTEIN"/>
    <property type="match status" value="1"/>
</dbReference>
<sequence length="304" mass="32888">MSLENTVHERPARSHNGWPFVALGLLMVAASIAALVTMLRPQPALGLATHLLLTVLLLPGGLLVWGGLYVLQPNQAALLLFFGRYCGTDREAGLRWANPFTSKRKISVRAHNFNSDKLKVNDLRGNPIEIAAAVLWRVEDTARALFEVEDYEAYVLTQAEAAVRHLASRYAYDNLEAEGTAAAPEVTLRSSTDEVSAGLRAELQARFAQAGIVVVDAKLTHLAYAPEIAGTMLRRQQAEAVVAARAKIVQGAVGMVELALQGLQQRGLVELDDERKAAMVSNLLVVLCADRDATPVVNTGTLYA</sequence>
<dbReference type="PANTHER" id="PTHR43446">
    <property type="entry name" value="MEMBRANE PROTEIN-RELATED"/>
    <property type="match status" value="1"/>
</dbReference>
<accession>A0A4R2LZ00</accession>
<dbReference type="InterPro" id="IPR036013">
    <property type="entry name" value="Band_7/SPFH_dom_sf"/>
</dbReference>
<dbReference type="GO" id="GO:0016020">
    <property type="term" value="C:membrane"/>
    <property type="evidence" value="ECO:0007669"/>
    <property type="project" value="UniProtKB-SubCell"/>
</dbReference>
<evidence type="ECO:0000313" key="5">
    <source>
        <dbReference type="Proteomes" id="UP000295106"/>
    </source>
</evidence>
<feature type="transmembrane region" description="Helical" evidence="2">
    <location>
        <begin position="20"/>
        <end position="39"/>
    </location>
</feature>
<feature type="transmembrane region" description="Helical" evidence="2">
    <location>
        <begin position="51"/>
        <end position="71"/>
    </location>
</feature>
<dbReference type="RefSeq" id="WP_132649618.1">
    <property type="nucleotide sequence ID" value="NZ_CP181386.1"/>
</dbReference>
<reference evidence="4 5" key="1">
    <citation type="submission" date="2019-03" db="EMBL/GenBank/DDBJ databases">
        <title>Genomic Encyclopedia of Type Strains, Phase IV (KMG-IV): sequencing the most valuable type-strain genomes for metagenomic binning, comparative biology and taxonomic classification.</title>
        <authorList>
            <person name="Goeker M."/>
        </authorList>
    </citation>
    <scope>NUCLEOTIDE SEQUENCE [LARGE SCALE GENOMIC DNA]</scope>
    <source>
        <strain evidence="4 5">DSM 1709</strain>
    </source>
</reference>
<dbReference type="Pfam" id="PF01145">
    <property type="entry name" value="Band_7"/>
    <property type="match status" value="1"/>
</dbReference>
<keyword evidence="2" id="KW-0812">Transmembrane</keyword>
<dbReference type="EMBL" id="SLXD01000021">
    <property type="protein sequence ID" value="TCO97644.1"/>
    <property type="molecule type" value="Genomic_DNA"/>
</dbReference>
<comment type="subcellular location">
    <subcellularLocation>
        <location evidence="1">Membrane</location>
        <topology evidence="1">Single-pass membrane protein</topology>
    </subcellularLocation>
</comment>
<dbReference type="GeneID" id="99685327"/>
<dbReference type="Gene3D" id="3.30.479.30">
    <property type="entry name" value="Band 7 domain"/>
    <property type="match status" value="1"/>
</dbReference>
<dbReference type="SUPFAM" id="SSF117892">
    <property type="entry name" value="Band 7/SPFH domain"/>
    <property type="match status" value="1"/>
</dbReference>
<keyword evidence="4" id="KW-0378">Hydrolase</keyword>
<dbReference type="SMART" id="SM00244">
    <property type="entry name" value="PHB"/>
    <property type="match status" value="1"/>
</dbReference>
<proteinExistence type="predicted"/>
<dbReference type="GO" id="GO:0006508">
    <property type="term" value="P:proteolysis"/>
    <property type="evidence" value="ECO:0007669"/>
    <property type="project" value="UniProtKB-KW"/>
</dbReference>
<evidence type="ECO:0000256" key="2">
    <source>
        <dbReference type="SAM" id="Phobius"/>
    </source>
</evidence>
<organism evidence="4 5">
    <name type="scientific">Rubrivivax gelatinosus</name>
    <name type="common">Rhodocyclus gelatinosus</name>
    <name type="synonym">Rhodopseudomonas gelatinosa</name>
    <dbReference type="NCBI Taxonomy" id="28068"/>
    <lineage>
        <taxon>Bacteria</taxon>
        <taxon>Pseudomonadati</taxon>
        <taxon>Pseudomonadota</taxon>
        <taxon>Betaproteobacteria</taxon>
        <taxon>Burkholderiales</taxon>
        <taxon>Sphaerotilaceae</taxon>
        <taxon>Rubrivivax</taxon>
    </lineage>
</organism>
<evidence type="ECO:0000256" key="1">
    <source>
        <dbReference type="ARBA" id="ARBA00004167"/>
    </source>
</evidence>
<dbReference type="CDD" id="cd03402">
    <property type="entry name" value="SPFH_like_u2"/>
    <property type="match status" value="1"/>
</dbReference>
<keyword evidence="4" id="KW-0645">Protease</keyword>